<proteinExistence type="predicted"/>
<comment type="caution">
    <text evidence="1">The sequence shown here is derived from an EMBL/GenBank/DDBJ whole genome shotgun (WGS) entry which is preliminary data.</text>
</comment>
<sequence>MSNINQDLLQKVIELINSQPSIYQQLNTTELDKGIDLIDIYSVYGDVDQNIYEEPGEIQFNFEMEQEQPNEEVKECIPQQNTKKQQITLDYIKNYDKCDQVFRTIAETQGELEVFLDRNQEIYRQFKIWNDQLNYGELYSKDPKYIEKIKFTLILLSEWLIAVCYKSQVKKRILIQTQTQPRVQYKANIFLEYIYEAKKMSENRRINEVKRQTVHEILLAATPDMAYVLSEGFIISKLTNQLIAPIQGDFCRIKDWLIAVRNVTNLNIKEFQELLKISREYFSEQSTI</sequence>
<organism evidence="1 2">
    <name type="scientific">Paramecium primaurelia</name>
    <dbReference type="NCBI Taxonomy" id="5886"/>
    <lineage>
        <taxon>Eukaryota</taxon>
        <taxon>Sar</taxon>
        <taxon>Alveolata</taxon>
        <taxon>Ciliophora</taxon>
        <taxon>Intramacronucleata</taxon>
        <taxon>Oligohymenophorea</taxon>
        <taxon>Peniculida</taxon>
        <taxon>Parameciidae</taxon>
        <taxon>Paramecium</taxon>
    </lineage>
</organism>
<accession>A0A8S1KDE8</accession>
<dbReference type="OMA" id="QFKIWND"/>
<keyword evidence="2" id="KW-1185">Reference proteome</keyword>
<name>A0A8S1KDE8_PARPR</name>
<protein>
    <submittedName>
        <fullName evidence="1">Uncharacterized protein</fullName>
    </submittedName>
</protein>
<reference evidence="1" key="1">
    <citation type="submission" date="2021-01" db="EMBL/GenBank/DDBJ databases">
        <authorList>
            <consortium name="Genoscope - CEA"/>
            <person name="William W."/>
        </authorList>
    </citation>
    <scope>NUCLEOTIDE SEQUENCE</scope>
</reference>
<dbReference type="EMBL" id="CAJJDM010000014">
    <property type="protein sequence ID" value="CAD8051725.1"/>
    <property type="molecule type" value="Genomic_DNA"/>
</dbReference>
<dbReference type="Proteomes" id="UP000688137">
    <property type="component" value="Unassembled WGS sequence"/>
</dbReference>
<gene>
    <name evidence="1" type="ORF">PPRIM_AZ9-3.1.T0180301</name>
</gene>
<evidence type="ECO:0000313" key="2">
    <source>
        <dbReference type="Proteomes" id="UP000688137"/>
    </source>
</evidence>
<evidence type="ECO:0000313" key="1">
    <source>
        <dbReference type="EMBL" id="CAD8051725.1"/>
    </source>
</evidence>
<dbReference type="AlphaFoldDB" id="A0A8S1KDE8"/>